<protein>
    <submittedName>
        <fullName evidence="2">Uncharacterized protein</fullName>
    </submittedName>
</protein>
<reference evidence="2 4" key="3">
    <citation type="submission" date="2015-01" db="EMBL/GenBank/DDBJ databases">
        <title>Genome sequence of Bivens Arm virus, a tibrovirus belonging to the species Tibrogargan virus (Mononegavirales: Rhabdoviridae).</title>
        <authorList>
            <person name="Lauck M."/>
            <person name="Yu S."/>
            <person name="Cai Y."/>
            <person name="Hensely L.E."/>
            <person name="Chiu C.Y."/>
            <person name="O'Connor D.H."/>
            <person name="Kuhn J.H."/>
        </authorList>
    </citation>
    <scope>NUCLEOTIDE SEQUENCE [LARGE SCALE GENOMIC DNA]</scope>
    <source>
        <strain evidence="2">UF 10</strain>
    </source>
</reference>
<evidence type="ECO:0000313" key="4">
    <source>
        <dbReference type="Proteomes" id="UP000105646"/>
    </source>
</evidence>
<evidence type="ECO:0000256" key="1">
    <source>
        <dbReference type="SAM" id="Phobius"/>
    </source>
</evidence>
<reference evidence="3" key="1">
    <citation type="submission" date="2014-07" db="EMBL/GenBank/DDBJ databases">
        <authorList>
            <person name="Walker P."/>
            <person name="Widen S."/>
            <person name="Firth C."/>
            <person name="Blasdell K."/>
            <person name="Guzman H."/>
            <person name="Wood T."/>
            <person name="Paradkar P."/>
            <person name="Holmes E."/>
            <person name="Tesh R."/>
            <person name="Vasilakis N."/>
        </authorList>
    </citation>
    <scope>NUCLEOTIDE SEQUENCE</scope>
    <source>
        <strain evidence="3">UF-10</strain>
    </source>
</reference>
<feature type="transmembrane region" description="Helical" evidence="1">
    <location>
        <begin position="20"/>
        <end position="48"/>
    </location>
</feature>
<proteinExistence type="predicted"/>
<keyword evidence="1" id="KW-0812">Transmembrane</keyword>
<evidence type="ECO:0000313" key="2">
    <source>
        <dbReference type="EMBL" id="AJG05825.1"/>
    </source>
</evidence>
<gene>
    <name evidence="2" type="primary">U3</name>
</gene>
<evidence type="ECO:0000313" key="3">
    <source>
        <dbReference type="EMBL" id="AJR28558.1"/>
    </source>
</evidence>
<keyword evidence="1" id="KW-0472">Membrane</keyword>
<dbReference type="Proteomes" id="UP000105646">
    <property type="component" value="Segment"/>
</dbReference>
<dbReference type="EMBL" id="KP688373">
    <property type="protein sequence ID" value="AJG05825.1"/>
    <property type="molecule type" value="Viral_cRNA"/>
</dbReference>
<evidence type="ECO:0000313" key="5">
    <source>
        <dbReference type="Proteomes" id="UP000148605"/>
    </source>
</evidence>
<accession>A0A0B5JPS0</accession>
<organism evidence="2 4">
    <name type="scientific">Bivens Arm virus</name>
    <dbReference type="NCBI Taxonomy" id="909207"/>
    <lineage>
        <taxon>Viruses</taxon>
        <taxon>Riboviria</taxon>
        <taxon>Orthornavirae</taxon>
        <taxon>Negarnaviricota</taxon>
        <taxon>Haploviricotina</taxon>
        <taxon>Monjiviricetes</taxon>
        <taxon>Mononegavirales</taxon>
        <taxon>Rhabdoviridae</taxon>
        <taxon>Alpharhabdovirinae</taxon>
        <taxon>Tibrovirus</taxon>
        <taxon>Tibrovirus tibrogargan</taxon>
    </lineage>
</organism>
<dbReference type="EMBL" id="KM205019">
    <property type="protein sequence ID" value="AJR28558.1"/>
    <property type="molecule type" value="Viral_cRNA"/>
</dbReference>
<name>A0A0B5JPS0_9RHAB</name>
<reference evidence="3 5" key="2">
    <citation type="journal article" date="2015" name="PLoS Pathog.">
        <title>Evolution of genome size and complexity in the rhabdoviridae.</title>
        <authorList>
            <person name="Walker P.J."/>
            <person name="Firth C."/>
            <person name="Widen S.G."/>
            <person name="Blasdell K.R."/>
            <person name="Guzman H."/>
            <person name="Wood T.G."/>
            <person name="Paradkar P.N."/>
            <person name="Holmes E.C."/>
            <person name="Tesh R.B."/>
            <person name="Vasilakis N."/>
        </authorList>
    </citation>
    <scope>NUCLEOTIDE SEQUENCE [LARGE SCALE GENOMIC DNA]</scope>
    <source>
        <strain evidence="3">UF-10</strain>
    </source>
</reference>
<dbReference type="Proteomes" id="UP000148605">
    <property type="component" value="Genome"/>
</dbReference>
<keyword evidence="1" id="KW-1133">Transmembrane helix</keyword>
<sequence length="109" mass="13109">MPKAGLNPFLQFYLDAKNDFINWVFIIWMKIRVITFVITFIVVFIFLIKLVKSCIYLVTLCKGCLTKTLTFKNKIIKWNIWKKIKRQTPQKNRLKDHPIYLNNPNFQLN</sequence>